<dbReference type="InterPro" id="IPR045340">
    <property type="entry name" value="DUF6533"/>
</dbReference>
<sequence>MAQLLPDIQSQLNTIYYTSLVSFVILCYDYSLTFADEVERFWNRKNFTWASLFYFINRYLVLLGNIPVLFVTFWETNSLSNKTLVILGLVPSCARNSTNTLHRLLAYNQLFLLLSQLVIAILLIMRIYAMYNRSRWIIVVFAVIAVTAIALGCWASLGSPTPTSGIEFYYAGCNIPTGQRQADRLAVVWMTQLGLDALVFFLIVYKSFLLRRSRSKILISVLLRDGTLYFAIMTAANLANIVTILIASPLTKGAATFFTNVISATMMSRLMLNLRDPRMLDPHTGLGRTAEGAVTTTLPVMTSVFLKDDQPGCESHVPFHVEDIEMIPRDRGP</sequence>
<evidence type="ECO:0000313" key="4">
    <source>
        <dbReference type="Proteomes" id="UP000076532"/>
    </source>
</evidence>
<keyword evidence="1" id="KW-1133">Transmembrane helix</keyword>
<evidence type="ECO:0000313" key="3">
    <source>
        <dbReference type="EMBL" id="KZP23278.1"/>
    </source>
</evidence>
<dbReference type="OrthoDB" id="2686513at2759"/>
<feature type="transmembrane region" description="Helical" evidence="1">
    <location>
        <begin position="136"/>
        <end position="157"/>
    </location>
</feature>
<keyword evidence="1" id="KW-0472">Membrane</keyword>
<reference evidence="3 4" key="1">
    <citation type="journal article" date="2016" name="Mol. Biol. Evol.">
        <title>Comparative Genomics of Early-Diverging Mushroom-Forming Fungi Provides Insights into the Origins of Lignocellulose Decay Capabilities.</title>
        <authorList>
            <person name="Nagy L.G."/>
            <person name="Riley R."/>
            <person name="Tritt A."/>
            <person name="Adam C."/>
            <person name="Daum C."/>
            <person name="Floudas D."/>
            <person name="Sun H."/>
            <person name="Yadav J.S."/>
            <person name="Pangilinan J."/>
            <person name="Larsson K.H."/>
            <person name="Matsuura K."/>
            <person name="Barry K."/>
            <person name="Labutti K."/>
            <person name="Kuo R."/>
            <person name="Ohm R.A."/>
            <person name="Bhattacharya S.S."/>
            <person name="Shirouzu T."/>
            <person name="Yoshinaga Y."/>
            <person name="Martin F.M."/>
            <person name="Grigoriev I.V."/>
            <person name="Hibbett D.S."/>
        </authorList>
    </citation>
    <scope>NUCLEOTIDE SEQUENCE [LARGE SCALE GENOMIC DNA]</scope>
    <source>
        <strain evidence="3 4">CBS 109695</strain>
    </source>
</reference>
<feature type="domain" description="DUF6533" evidence="2">
    <location>
        <begin position="17"/>
        <end position="63"/>
    </location>
</feature>
<accession>A0A166LSQ8</accession>
<organism evidence="3 4">
    <name type="scientific">Athelia psychrophila</name>
    <dbReference type="NCBI Taxonomy" id="1759441"/>
    <lineage>
        <taxon>Eukaryota</taxon>
        <taxon>Fungi</taxon>
        <taxon>Dikarya</taxon>
        <taxon>Basidiomycota</taxon>
        <taxon>Agaricomycotina</taxon>
        <taxon>Agaricomycetes</taxon>
        <taxon>Agaricomycetidae</taxon>
        <taxon>Atheliales</taxon>
        <taxon>Atheliaceae</taxon>
        <taxon>Athelia</taxon>
    </lineage>
</organism>
<proteinExistence type="predicted"/>
<name>A0A166LSQ8_9AGAM</name>
<keyword evidence="4" id="KW-1185">Reference proteome</keyword>
<feature type="transmembrane region" description="Helical" evidence="1">
    <location>
        <begin position="47"/>
        <end position="74"/>
    </location>
</feature>
<dbReference type="AlphaFoldDB" id="A0A166LSQ8"/>
<feature type="transmembrane region" description="Helical" evidence="1">
    <location>
        <begin position="186"/>
        <end position="205"/>
    </location>
</feature>
<protein>
    <recommendedName>
        <fullName evidence="2">DUF6533 domain-containing protein</fullName>
    </recommendedName>
</protein>
<dbReference type="EMBL" id="KV417533">
    <property type="protein sequence ID" value="KZP23278.1"/>
    <property type="molecule type" value="Genomic_DNA"/>
</dbReference>
<feature type="transmembrane region" description="Helical" evidence="1">
    <location>
        <begin position="226"/>
        <end position="247"/>
    </location>
</feature>
<feature type="transmembrane region" description="Helical" evidence="1">
    <location>
        <begin position="15"/>
        <end position="35"/>
    </location>
</feature>
<evidence type="ECO:0000259" key="2">
    <source>
        <dbReference type="Pfam" id="PF20151"/>
    </source>
</evidence>
<evidence type="ECO:0000256" key="1">
    <source>
        <dbReference type="SAM" id="Phobius"/>
    </source>
</evidence>
<feature type="transmembrane region" description="Helical" evidence="1">
    <location>
        <begin position="110"/>
        <end position="129"/>
    </location>
</feature>
<keyword evidence="1" id="KW-0812">Transmembrane</keyword>
<dbReference type="Proteomes" id="UP000076532">
    <property type="component" value="Unassembled WGS sequence"/>
</dbReference>
<dbReference type="Pfam" id="PF20151">
    <property type="entry name" value="DUF6533"/>
    <property type="match status" value="1"/>
</dbReference>
<gene>
    <name evidence="3" type="ORF">FIBSPDRAFT_1042991</name>
</gene>